<comment type="caution">
    <text evidence="2">The sequence shown here is derived from an EMBL/GenBank/DDBJ whole genome shotgun (WGS) entry which is preliminary data.</text>
</comment>
<sequence length="113" mass="12839">MSVNYGWKSCLSNASCTPTISNTCTVDVRAAGDVYQCFLLLLVRSIIVNIKEERKKRESEDKIEKQKNTDLELGEESASEQEYEVNQENPAPDYKKLDTLLETSDEESVKNEN</sequence>
<dbReference type="EMBL" id="BGZK01001193">
    <property type="protein sequence ID" value="GBP73942.1"/>
    <property type="molecule type" value="Genomic_DNA"/>
</dbReference>
<accession>A0A4C1YGL2</accession>
<name>A0A4C1YGL2_EUMVA</name>
<gene>
    <name evidence="2" type="ORF">EVAR_56100_1</name>
</gene>
<dbReference type="Proteomes" id="UP000299102">
    <property type="component" value="Unassembled WGS sequence"/>
</dbReference>
<organism evidence="2 3">
    <name type="scientific">Eumeta variegata</name>
    <name type="common">Bagworm moth</name>
    <name type="synonym">Eumeta japonica</name>
    <dbReference type="NCBI Taxonomy" id="151549"/>
    <lineage>
        <taxon>Eukaryota</taxon>
        <taxon>Metazoa</taxon>
        <taxon>Ecdysozoa</taxon>
        <taxon>Arthropoda</taxon>
        <taxon>Hexapoda</taxon>
        <taxon>Insecta</taxon>
        <taxon>Pterygota</taxon>
        <taxon>Neoptera</taxon>
        <taxon>Endopterygota</taxon>
        <taxon>Lepidoptera</taxon>
        <taxon>Glossata</taxon>
        <taxon>Ditrysia</taxon>
        <taxon>Tineoidea</taxon>
        <taxon>Psychidae</taxon>
        <taxon>Oiketicinae</taxon>
        <taxon>Eumeta</taxon>
    </lineage>
</organism>
<feature type="compositionally biased region" description="Acidic residues" evidence="1">
    <location>
        <begin position="72"/>
        <end position="85"/>
    </location>
</feature>
<feature type="region of interest" description="Disordered" evidence="1">
    <location>
        <begin position="53"/>
        <end position="113"/>
    </location>
</feature>
<feature type="compositionally biased region" description="Basic and acidic residues" evidence="1">
    <location>
        <begin position="53"/>
        <end position="70"/>
    </location>
</feature>
<evidence type="ECO:0000313" key="2">
    <source>
        <dbReference type="EMBL" id="GBP73942.1"/>
    </source>
</evidence>
<evidence type="ECO:0000313" key="3">
    <source>
        <dbReference type="Proteomes" id="UP000299102"/>
    </source>
</evidence>
<dbReference type="AlphaFoldDB" id="A0A4C1YGL2"/>
<evidence type="ECO:0000256" key="1">
    <source>
        <dbReference type="SAM" id="MobiDB-lite"/>
    </source>
</evidence>
<proteinExistence type="predicted"/>
<reference evidence="2 3" key="1">
    <citation type="journal article" date="2019" name="Commun. Biol.">
        <title>The bagworm genome reveals a unique fibroin gene that provides high tensile strength.</title>
        <authorList>
            <person name="Kono N."/>
            <person name="Nakamura H."/>
            <person name="Ohtoshi R."/>
            <person name="Tomita M."/>
            <person name="Numata K."/>
            <person name="Arakawa K."/>
        </authorList>
    </citation>
    <scope>NUCLEOTIDE SEQUENCE [LARGE SCALE GENOMIC DNA]</scope>
</reference>
<protein>
    <submittedName>
        <fullName evidence="2">Uncharacterized protein</fullName>
    </submittedName>
</protein>
<keyword evidence="3" id="KW-1185">Reference proteome</keyword>